<evidence type="ECO:0000313" key="2">
    <source>
        <dbReference type="EMBL" id="MBB4264700.1"/>
    </source>
</evidence>
<dbReference type="Proteomes" id="UP000554286">
    <property type="component" value="Unassembled WGS sequence"/>
</dbReference>
<name>A0A7W6RA07_9PROT</name>
<comment type="caution">
    <text evidence="2">The sequence shown here is derived from an EMBL/GenBank/DDBJ whole genome shotgun (WGS) entry which is preliminary data.</text>
</comment>
<proteinExistence type="predicted"/>
<organism evidence="2 3">
    <name type="scientific">Roseospira visakhapatnamensis</name>
    <dbReference type="NCBI Taxonomy" id="390880"/>
    <lineage>
        <taxon>Bacteria</taxon>
        <taxon>Pseudomonadati</taxon>
        <taxon>Pseudomonadota</taxon>
        <taxon>Alphaproteobacteria</taxon>
        <taxon>Rhodospirillales</taxon>
        <taxon>Rhodospirillaceae</taxon>
        <taxon>Roseospira</taxon>
    </lineage>
</organism>
<protein>
    <submittedName>
        <fullName evidence="2">Molecular chaperone DnaK (HSP70)</fullName>
    </submittedName>
</protein>
<dbReference type="EMBL" id="JACIGK010000002">
    <property type="protein sequence ID" value="MBB4264700.1"/>
    <property type="molecule type" value="Genomic_DNA"/>
</dbReference>
<reference evidence="2 3" key="1">
    <citation type="submission" date="2020-08" db="EMBL/GenBank/DDBJ databases">
        <title>Genome sequencing of Purple Non-Sulfur Bacteria from various extreme environments.</title>
        <authorList>
            <person name="Mayer M."/>
        </authorList>
    </citation>
    <scope>NUCLEOTIDE SEQUENCE [LARGE SCALE GENOMIC DNA]</scope>
    <source>
        <strain evidence="2 3">JA131</strain>
    </source>
</reference>
<keyword evidence="3" id="KW-1185">Reference proteome</keyword>
<evidence type="ECO:0000313" key="3">
    <source>
        <dbReference type="Proteomes" id="UP000554286"/>
    </source>
</evidence>
<evidence type="ECO:0000256" key="1">
    <source>
        <dbReference type="SAM" id="MobiDB-lite"/>
    </source>
</evidence>
<feature type="region of interest" description="Disordered" evidence="1">
    <location>
        <begin position="64"/>
        <end position="96"/>
    </location>
</feature>
<dbReference type="RefSeq" id="WP_184042342.1">
    <property type="nucleotide sequence ID" value="NZ_JACIGK010000002.1"/>
</dbReference>
<feature type="compositionally biased region" description="Pro residues" evidence="1">
    <location>
        <begin position="72"/>
        <end position="83"/>
    </location>
</feature>
<gene>
    <name evidence="2" type="ORF">GGD89_000307</name>
</gene>
<accession>A0A7W6RA07</accession>
<dbReference type="AlphaFoldDB" id="A0A7W6RA07"/>
<sequence>MKALKDALSGDDLDAAKDAYATVTALQESQEGAGTSTPAFQDMVDMLAEVGSALDVGDLGAAQSAFAAGAPKGPPPPPPPPPSADLSEEESDALSSLAEALQSDDLASAQDAYTALLALLDSRQAEIEEENQAASTADSLRDRLEDLGTALAAGSVEAAQQEFASLAPRGMRGIDVLA</sequence>